<dbReference type="EMBL" id="JAMKOV010000003">
    <property type="protein sequence ID" value="KAI8041211.1"/>
    <property type="molecule type" value="Genomic_DNA"/>
</dbReference>
<accession>A0A9Q0BR72</accession>
<proteinExistence type="predicted"/>
<organism evidence="2 3">
    <name type="scientific">Drosophila gunungcola</name>
    <name type="common">fruit fly</name>
    <dbReference type="NCBI Taxonomy" id="103775"/>
    <lineage>
        <taxon>Eukaryota</taxon>
        <taxon>Metazoa</taxon>
        <taxon>Ecdysozoa</taxon>
        <taxon>Arthropoda</taxon>
        <taxon>Hexapoda</taxon>
        <taxon>Insecta</taxon>
        <taxon>Pterygota</taxon>
        <taxon>Neoptera</taxon>
        <taxon>Endopterygota</taxon>
        <taxon>Diptera</taxon>
        <taxon>Brachycera</taxon>
        <taxon>Muscomorpha</taxon>
        <taxon>Ephydroidea</taxon>
        <taxon>Drosophilidae</taxon>
        <taxon>Drosophila</taxon>
        <taxon>Sophophora</taxon>
    </lineage>
</organism>
<evidence type="ECO:0000313" key="3">
    <source>
        <dbReference type="Proteomes" id="UP001059596"/>
    </source>
</evidence>
<evidence type="ECO:0000313" key="2">
    <source>
        <dbReference type="EMBL" id="KAI8041211.1"/>
    </source>
</evidence>
<dbReference type="Proteomes" id="UP001059596">
    <property type="component" value="Unassembled WGS sequence"/>
</dbReference>
<evidence type="ECO:0000256" key="1">
    <source>
        <dbReference type="SAM" id="MobiDB-lite"/>
    </source>
</evidence>
<keyword evidence="3" id="KW-1185">Reference proteome</keyword>
<comment type="caution">
    <text evidence="2">The sequence shown here is derived from an EMBL/GenBank/DDBJ whole genome shotgun (WGS) entry which is preliminary data.</text>
</comment>
<feature type="region of interest" description="Disordered" evidence="1">
    <location>
        <begin position="288"/>
        <end position="307"/>
    </location>
</feature>
<feature type="compositionally biased region" description="Polar residues" evidence="1">
    <location>
        <begin position="142"/>
        <end position="157"/>
    </location>
</feature>
<gene>
    <name evidence="2" type="ORF">M5D96_005465</name>
</gene>
<name>A0A9Q0BR72_9MUSC</name>
<protein>
    <submittedName>
        <fullName evidence="2">Uncharacterized protein</fullName>
    </submittedName>
</protein>
<feature type="region of interest" description="Disordered" evidence="1">
    <location>
        <begin position="142"/>
        <end position="171"/>
    </location>
</feature>
<sequence>MDIVRNSVLLPDELFLAFSRCLGYQQNLNAAATTVDPCRAALPRTCPSSEDSYDPCPTINRFSMPQYRPILSGSRQNGSSVTEKVIHKVDDYQCCNLPECPNNTLPLMSANDQTLPQQINPLDSLYQFQSQIAPSQQFQRNITRSQSAPRPTAINKSNKSDTTKCDLNVTGGNPYPERYVMDFSSRNNTSCDYDDTSEVGMNYGEFQRRQMLLQKIHQQQQAQQQVLQSNKSFLESEEAIVFEPDLNSTMISHSDCHQRSVANCQMQAPRHQRISNCQVSSSGCKPQRLSRSTCDQTPETLRRQTQGRQMQYETEINNTSYMLPPETLKNARLCRQPNQNLSQNQCQKVGLKSLNPLFD</sequence>
<reference evidence="2" key="1">
    <citation type="journal article" date="2023" name="Genome Biol. Evol.">
        <title>Long-read-based Genome Assembly of Drosophila gunungcola Reveals Fewer Chemosensory Genes in Flower-breeding Species.</title>
        <authorList>
            <person name="Negi A."/>
            <person name="Liao B.Y."/>
            <person name="Yeh S.D."/>
        </authorList>
    </citation>
    <scope>NUCLEOTIDE SEQUENCE</scope>
    <source>
        <strain evidence="2">Sukarami</strain>
    </source>
</reference>
<dbReference type="AlphaFoldDB" id="A0A9Q0BR72"/>